<accession>A0A6G4R0I3</accession>
<evidence type="ECO:0000256" key="1">
    <source>
        <dbReference type="SAM" id="Phobius"/>
    </source>
</evidence>
<keyword evidence="1" id="KW-0812">Transmembrane</keyword>
<proteinExistence type="predicted"/>
<dbReference type="EMBL" id="JAAKGT010000008">
    <property type="protein sequence ID" value="NGM51219.1"/>
    <property type="molecule type" value="Genomic_DNA"/>
</dbReference>
<sequence length="49" mass="5220">MTRTAATAAPHAQRPRAVALAARVNGPRVAALAFNLGLWTLILLAWRAL</sequence>
<keyword evidence="1" id="KW-1133">Transmembrane helix</keyword>
<organism evidence="2">
    <name type="scientific">Caulobacter sp. 602-2</name>
    <dbReference type="NCBI Taxonomy" id="2710887"/>
    <lineage>
        <taxon>Bacteria</taxon>
        <taxon>Pseudomonadati</taxon>
        <taxon>Pseudomonadota</taxon>
        <taxon>Alphaproteobacteria</taxon>
        <taxon>Caulobacterales</taxon>
        <taxon>Caulobacteraceae</taxon>
        <taxon>Caulobacter</taxon>
    </lineage>
</organism>
<feature type="transmembrane region" description="Helical" evidence="1">
    <location>
        <begin position="29"/>
        <end position="46"/>
    </location>
</feature>
<comment type="caution">
    <text evidence="2">The sequence shown here is derived from an EMBL/GenBank/DDBJ whole genome shotgun (WGS) entry which is preliminary data.</text>
</comment>
<keyword evidence="1" id="KW-0472">Membrane</keyword>
<name>A0A6G4R0I3_9CAUL</name>
<reference evidence="2" key="1">
    <citation type="submission" date="2020-02" db="EMBL/GenBank/DDBJ databases">
        <authorList>
            <person name="Gao J."/>
            <person name="Sun J."/>
        </authorList>
    </citation>
    <scope>NUCLEOTIDE SEQUENCE</scope>
    <source>
        <strain evidence="2">602-2</strain>
    </source>
</reference>
<protein>
    <submittedName>
        <fullName evidence="2">Uncharacterized protein</fullName>
    </submittedName>
</protein>
<evidence type="ECO:0000313" key="2">
    <source>
        <dbReference type="EMBL" id="NGM51219.1"/>
    </source>
</evidence>
<dbReference type="RefSeq" id="WP_165260264.1">
    <property type="nucleotide sequence ID" value="NZ_JAAKGT010000008.1"/>
</dbReference>
<dbReference type="AlphaFoldDB" id="A0A6G4R0I3"/>
<gene>
    <name evidence="2" type="ORF">G5B46_16540</name>
</gene>